<comment type="caution">
    <text evidence="3">The sequence shown here is derived from an EMBL/GenBank/DDBJ whole genome shotgun (WGS) entry which is preliminary data.</text>
</comment>
<dbReference type="AlphaFoldDB" id="A0AAP0XAK0"/>
<evidence type="ECO:0000313" key="4">
    <source>
        <dbReference type="Proteomes" id="UP001415857"/>
    </source>
</evidence>
<feature type="repeat" description="PPR" evidence="2">
    <location>
        <begin position="107"/>
        <end position="141"/>
    </location>
</feature>
<sequence length="153" mass="16663">MKDRNVITWTALLVGLAQNGHAEDALILFSQMQEEGVSANSITLVSLVHSCAHLGSLKKGRSVHGHLIRYGFAFDIVMLTALIDMYAKGGKINSAERVFDNGSVSKDVILCNSMITGYGIHGYGHRAVGIYRQMIENGIKPNQTTFISLPICL</sequence>
<gene>
    <name evidence="3" type="ORF">L1049_020157</name>
</gene>
<dbReference type="PANTHER" id="PTHR47926">
    <property type="entry name" value="PENTATRICOPEPTIDE REPEAT-CONTAINING PROTEIN"/>
    <property type="match status" value="1"/>
</dbReference>
<dbReference type="NCBIfam" id="TIGR00756">
    <property type="entry name" value="PPR"/>
    <property type="match status" value="2"/>
</dbReference>
<accession>A0AAP0XAK0</accession>
<keyword evidence="1" id="KW-0677">Repeat</keyword>
<dbReference type="GO" id="GO:0009451">
    <property type="term" value="P:RNA modification"/>
    <property type="evidence" value="ECO:0007669"/>
    <property type="project" value="InterPro"/>
</dbReference>
<evidence type="ECO:0000256" key="2">
    <source>
        <dbReference type="PROSITE-ProRule" id="PRU00708"/>
    </source>
</evidence>
<dbReference type="GO" id="GO:0003723">
    <property type="term" value="F:RNA binding"/>
    <property type="evidence" value="ECO:0007669"/>
    <property type="project" value="InterPro"/>
</dbReference>
<dbReference type="Pfam" id="PF13041">
    <property type="entry name" value="PPR_2"/>
    <property type="match status" value="2"/>
</dbReference>
<reference evidence="3 4" key="1">
    <citation type="journal article" date="2024" name="Plant J.">
        <title>Genome sequences and population genomics reveal climatic adaptation and genomic divergence between two closely related sweetgum species.</title>
        <authorList>
            <person name="Xu W.Q."/>
            <person name="Ren C.Q."/>
            <person name="Zhang X.Y."/>
            <person name="Comes H.P."/>
            <person name="Liu X.H."/>
            <person name="Li Y.G."/>
            <person name="Kettle C.J."/>
            <person name="Jalonen R."/>
            <person name="Gaisberger H."/>
            <person name="Ma Y.Z."/>
            <person name="Qiu Y.X."/>
        </authorList>
    </citation>
    <scope>NUCLEOTIDE SEQUENCE [LARGE SCALE GENOMIC DNA]</scope>
    <source>
        <strain evidence="3">Hangzhou</strain>
    </source>
</reference>
<dbReference type="Gene3D" id="1.25.40.10">
    <property type="entry name" value="Tetratricopeptide repeat domain"/>
    <property type="match status" value="2"/>
</dbReference>
<proteinExistence type="predicted"/>
<dbReference type="InterPro" id="IPR002885">
    <property type="entry name" value="PPR_rpt"/>
</dbReference>
<protein>
    <recommendedName>
        <fullName evidence="5">Pentatricopeptide repeat-containing protein</fullName>
    </recommendedName>
</protein>
<keyword evidence="4" id="KW-1185">Reference proteome</keyword>
<dbReference type="InterPro" id="IPR046960">
    <property type="entry name" value="PPR_At4g14850-like_plant"/>
</dbReference>
<dbReference type="Pfam" id="PF01535">
    <property type="entry name" value="PPR"/>
    <property type="match status" value="1"/>
</dbReference>
<dbReference type="PROSITE" id="PS51375">
    <property type="entry name" value="PPR"/>
    <property type="match status" value="2"/>
</dbReference>
<organism evidence="3 4">
    <name type="scientific">Liquidambar formosana</name>
    <name type="common">Formosan gum</name>
    <dbReference type="NCBI Taxonomy" id="63359"/>
    <lineage>
        <taxon>Eukaryota</taxon>
        <taxon>Viridiplantae</taxon>
        <taxon>Streptophyta</taxon>
        <taxon>Embryophyta</taxon>
        <taxon>Tracheophyta</taxon>
        <taxon>Spermatophyta</taxon>
        <taxon>Magnoliopsida</taxon>
        <taxon>eudicotyledons</taxon>
        <taxon>Gunneridae</taxon>
        <taxon>Pentapetalae</taxon>
        <taxon>Saxifragales</taxon>
        <taxon>Altingiaceae</taxon>
        <taxon>Liquidambar</taxon>
    </lineage>
</organism>
<dbReference type="EMBL" id="JBBPBK010000001">
    <property type="protein sequence ID" value="KAK9292195.1"/>
    <property type="molecule type" value="Genomic_DNA"/>
</dbReference>
<dbReference type="InterPro" id="IPR011990">
    <property type="entry name" value="TPR-like_helical_dom_sf"/>
</dbReference>
<evidence type="ECO:0008006" key="5">
    <source>
        <dbReference type="Google" id="ProtNLM"/>
    </source>
</evidence>
<evidence type="ECO:0000313" key="3">
    <source>
        <dbReference type="EMBL" id="KAK9292195.1"/>
    </source>
</evidence>
<dbReference type="Proteomes" id="UP001415857">
    <property type="component" value="Unassembled WGS sequence"/>
</dbReference>
<evidence type="ECO:0000256" key="1">
    <source>
        <dbReference type="ARBA" id="ARBA00022737"/>
    </source>
</evidence>
<name>A0AAP0XAK0_LIQFO</name>
<feature type="repeat" description="PPR" evidence="2">
    <location>
        <begin position="5"/>
        <end position="39"/>
    </location>
</feature>